<dbReference type="SUPFAM" id="SSF75471">
    <property type="entry name" value="YhbY-like"/>
    <property type="match status" value="2"/>
</dbReference>
<evidence type="ECO:0000256" key="3">
    <source>
        <dbReference type="ARBA" id="ARBA00022640"/>
    </source>
</evidence>
<evidence type="ECO:0000313" key="14">
    <source>
        <dbReference type="Proteomes" id="UP001180020"/>
    </source>
</evidence>
<dbReference type="InterPro" id="IPR045278">
    <property type="entry name" value="CRS1/CFM2/CFM3"/>
</dbReference>
<keyword evidence="3" id="KW-0934">Plastid</keyword>
<dbReference type="GO" id="GO:0009507">
    <property type="term" value="C:chloroplast"/>
    <property type="evidence" value="ECO:0007669"/>
    <property type="project" value="UniProtKB-SubCell"/>
</dbReference>
<dbReference type="GO" id="GO:0006397">
    <property type="term" value="P:mRNA processing"/>
    <property type="evidence" value="ECO:0007669"/>
    <property type="project" value="UniProtKB-KW"/>
</dbReference>
<dbReference type="GO" id="GO:0000373">
    <property type="term" value="P:Group II intron splicing"/>
    <property type="evidence" value="ECO:0007669"/>
    <property type="project" value="UniProtKB-ARBA"/>
</dbReference>
<dbReference type="InterPro" id="IPR001890">
    <property type="entry name" value="RNA-binding_CRM"/>
</dbReference>
<feature type="domain" description="CRM" evidence="12">
    <location>
        <begin position="215"/>
        <end position="311"/>
    </location>
</feature>
<dbReference type="EMBL" id="JAUJYO010000014">
    <property type="protein sequence ID" value="KAK1298056.1"/>
    <property type="molecule type" value="Genomic_DNA"/>
</dbReference>
<keyword evidence="5" id="KW-0677">Repeat</keyword>
<protein>
    <recommendedName>
        <fullName evidence="12">CRM domain-containing protein</fullName>
    </recommendedName>
</protein>
<evidence type="ECO:0000256" key="11">
    <source>
        <dbReference type="SAM" id="MobiDB-lite"/>
    </source>
</evidence>
<feature type="region of interest" description="Disordered" evidence="11">
    <location>
        <begin position="688"/>
        <end position="736"/>
    </location>
</feature>
<comment type="caution">
    <text evidence="13">The sequence shown here is derived from an EMBL/GenBank/DDBJ whole genome shotgun (WGS) entry which is preliminary data.</text>
</comment>
<evidence type="ECO:0000256" key="1">
    <source>
        <dbReference type="ARBA" id="ARBA00004229"/>
    </source>
</evidence>
<evidence type="ECO:0000313" key="13">
    <source>
        <dbReference type="EMBL" id="KAK1298056.1"/>
    </source>
</evidence>
<dbReference type="FunFam" id="3.30.110.60:FF:000002">
    <property type="entry name" value="CRS2-associated factor 1, chloroplastic"/>
    <property type="match status" value="2"/>
</dbReference>
<evidence type="ECO:0000256" key="8">
    <source>
        <dbReference type="ARBA" id="ARBA00023187"/>
    </source>
</evidence>
<evidence type="ECO:0000256" key="2">
    <source>
        <dbReference type="ARBA" id="ARBA00022528"/>
    </source>
</evidence>
<feature type="domain" description="CRM" evidence="12">
    <location>
        <begin position="424"/>
        <end position="532"/>
    </location>
</feature>
<dbReference type="PROSITE" id="PS51295">
    <property type="entry name" value="CRM"/>
    <property type="match status" value="2"/>
</dbReference>
<evidence type="ECO:0000256" key="7">
    <source>
        <dbReference type="ARBA" id="ARBA00022946"/>
    </source>
</evidence>
<evidence type="ECO:0000259" key="12">
    <source>
        <dbReference type="PROSITE" id="PS51295"/>
    </source>
</evidence>
<feature type="compositionally biased region" description="Basic and acidic residues" evidence="11">
    <location>
        <begin position="705"/>
        <end position="715"/>
    </location>
</feature>
<keyword evidence="7" id="KW-0809">Transit peptide</keyword>
<dbReference type="InterPro" id="IPR035920">
    <property type="entry name" value="YhbY-like_sf"/>
</dbReference>
<dbReference type="AlphaFoldDB" id="A0AAV9D8V4"/>
<dbReference type="PANTHER" id="PTHR31846">
    <property type="entry name" value="CRS1 / YHBY (CRM) DOMAIN-CONTAINING PROTEIN"/>
    <property type="match status" value="1"/>
</dbReference>
<keyword evidence="8" id="KW-0508">mRNA splicing</keyword>
<evidence type="ECO:0000256" key="4">
    <source>
        <dbReference type="ARBA" id="ARBA00022664"/>
    </source>
</evidence>
<feature type="compositionally biased region" description="Acidic residues" evidence="11">
    <location>
        <begin position="692"/>
        <end position="701"/>
    </location>
</feature>
<dbReference type="PANTHER" id="PTHR31846:SF4">
    <property type="entry name" value="CRS1 _ YHBY (CRM) DOMAIN-CONTAINING PROTEIN"/>
    <property type="match status" value="1"/>
</dbReference>
<evidence type="ECO:0000256" key="6">
    <source>
        <dbReference type="ARBA" id="ARBA00022884"/>
    </source>
</evidence>
<keyword evidence="4" id="KW-0507">mRNA processing</keyword>
<feature type="region of interest" description="Disordered" evidence="11">
    <location>
        <begin position="40"/>
        <end position="121"/>
    </location>
</feature>
<reference evidence="13" key="2">
    <citation type="submission" date="2023-06" db="EMBL/GenBank/DDBJ databases">
        <authorList>
            <person name="Ma L."/>
            <person name="Liu K.-W."/>
            <person name="Li Z."/>
            <person name="Hsiao Y.-Y."/>
            <person name="Qi Y."/>
            <person name="Fu T."/>
            <person name="Tang G."/>
            <person name="Zhang D."/>
            <person name="Sun W.-H."/>
            <person name="Liu D.-K."/>
            <person name="Li Y."/>
            <person name="Chen G.-Z."/>
            <person name="Liu X.-D."/>
            <person name="Liao X.-Y."/>
            <person name="Jiang Y.-T."/>
            <person name="Yu X."/>
            <person name="Hao Y."/>
            <person name="Huang J."/>
            <person name="Zhao X.-W."/>
            <person name="Ke S."/>
            <person name="Chen Y.-Y."/>
            <person name="Wu W.-L."/>
            <person name="Hsu J.-L."/>
            <person name="Lin Y.-F."/>
            <person name="Huang M.-D."/>
            <person name="Li C.-Y."/>
            <person name="Huang L."/>
            <person name="Wang Z.-W."/>
            <person name="Zhao X."/>
            <person name="Zhong W.-Y."/>
            <person name="Peng D.-H."/>
            <person name="Ahmad S."/>
            <person name="Lan S."/>
            <person name="Zhang J.-S."/>
            <person name="Tsai W.-C."/>
            <person name="Van De Peer Y."/>
            <person name="Liu Z.-J."/>
        </authorList>
    </citation>
    <scope>NUCLEOTIDE SEQUENCE</scope>
    <source>
        <strain evidence="13">CP</strain>
        <tissue evidence="13">Leaves</tissue>
    </source>
</reference>
<evidence type="ECO:0000256" key="5">
    <source>
        <dbReference type="ARBA" id="ARBA00022737"/>
    </source>
</evidence>
<dbReference type="GO" id="GO:1990904">
    <property type="term" value="C:ribonucleoprotein complex"/>
    <property type="evidence" value="ECO:0007669"/>
    <property type="project" value="UniProtKB-KW"/>
</dbReference>
<dbReference type="GO" id="GO:0003729">
    <property type="term" value="F:mRNA binding"/>
    <property type="evidence" value="ECO:0007669"/>
    <property type="project" value="InterPro"/>
</dbReference>
<keyword evidence="9" id="KW-0687">Ribonucleoprotein</keyword>
<accession>A0AAV9D8V4</accession>
<sequence length="736" mass="82710">MALSPAKISELHFLPKPLPFCSRPTLNLRRHFKLFFSSSSSPPIRVSERNRDSNRNPSSRRYPWDDDEDVPEEPPRNPRTTAPNRGRVPPKPRPPSAPWLGRWEPAVKRRSPLPPPVETVRGRGGSIERIVHRLRNLGLEDEEGVEGEGQGGLEGDERLGDLLGRKWARPDQGLLEEDRTVLPWEREDNGGVYEGAGGEVGKKRVAARAPSLAELTIEDEELRRLRRQGIALRERITVPKAGVTGAIAEKIHDAWRKSELVRLKFHEALAHDMKIAHELVERRTGGLVIWRSGSVMVVYRGSAYKRPSSGTQSLREVSSPTKILHEGDAIFVPDVSSPEDSVGDGGSSDSPVMTEKAKLSIQSSEHIESLTEEEIEYNKLLDGLGPRFVDWWGTGILPVDADLLPQNLPGYMTPFRLLPHGMRPRLTNAEMTNLRKLARSLPCHFALGRNRNHHGLAAAILELWEQSLVVKIAVKRGIQNTNNKLMAEELKVSLTITCNCLSELTGGTLLLRNKFYIVIYRGKDFVPKAVAEALAERQKLTKDIQHSEEKARNRVVVEAQMDKTEEHAPAGTLAEFHEAQARWGRKISPEEYEEMKETICRSKTARVVKRIEHKQAIAQAKLSRAEKLLSKIEASMVPSGPSDDQETITDEERSVFRRIGLKMKAYLPLGEALSQHIAELERTLDQMKSELDDPMDDEDESSSYSEDHVQSDHVPRLSQFSGGPFLGYHHVTNKEQ</sequence>
<gene>
    <name evidence="13" type="ORF">QJS10_CPB14g00342</name>
</gene>
<dbReference type="Proteomes" id="UP001180020">
    <property type="component" value="Unassembled WGS sequence"/>
</dbReference>
<reference evidence="13" key="1">
    <citation type="journal article" date="2023" name="Nat. Commun.">
        <title>Diploid and tetraploid genomes of Acorus and the evolution of monocots.</title>
        <authorList>
            <person name="Ma L."/>
            <person name="Liu K.W."/>
            <person name="Li Z."/>
            <person name="Hsiao Y.Y."/>
            <person name="Qi Y."/>
            <person name="Fu T."/>
            <person name="Tang G.D."/>
            <person name="Zhang D."/>
            <person name="Sun W.H."/>
            <person name="Liu D.K."/>
            <person name="Li Y."/>
            <person name="Chen G.Z."/>
            <person name="Liu X.D."/>
            <person name="Liao X.Y."/>
            <person name="Jiang Y.T."/>
            <person name="Yu X."/>
            <person name="Hao Y."/>
            <person name="Huang J."/>
            <person name="Zhao X.W."/>
            <person name="Ke S."/>
            <person name="Chen Y.Y."/>
            <person name="Wu W.L."/>
            <person name="Hsu J.L."/>
            <person name="Lin Y.F."/>
            <person name="Huang M.D."/>
            <person name="Li C.Y."/>
            <person name="Huang L."/>
            <person name="Wang Z.W."/>
            <person name="Zhao X."/>
            <person name="Zhong W.Y."/>
            <person name="Peng D.H."/>
            <person name="Ahmad S."/>
            <person name="Lan S."/>
            <person name="Zhang J.S."/>
            <person name="Tsai W.C."/>
            <person name="Van de Peer Y."/>
            <person name="Liu Z.J."/>
        </authorList>
    </citation>
    <scope>NUCLEOTIDE SEQUENCE</scope>
    <source>
        <strain evidence="13">CP</strain>
    </source>
</reference>
<keyword evidence="6 10" id="KW-0694">RNA-binding</keyword>
<evidence type="ECO:0000256" key="9">
    <source>
        <dbReference type="ARBA" id="ARBA00023274"/>
    </source>
</evidence>
<name>A0AAV9D8V4_ACOCL</name>
<keyword evidence="14" id="KW-1185">Reference proteome</keyword>
<dbReference type="Pfam" id="PF01985">
    <property type="entry name" value="CRS1_YhbY"/>
    <property type="match status" value="2"/>
</dbReference>
<proteinExistence type="predicted"/>
<evidence type="ECO:0000256" key="10">
    <source>
        <dbReference type="PROSITE-ProRule" id="PRU00626"/>
    </source>
</evidence>
<organism evidence="13 14">
    <name type="scientific">Acorus calamus</name>
    <name type="common">Sweet flag</name>
    <dbReference type="NCBI Taxonomy" id="4465"/>
    <lineage>
        <taxon>Eukaryota</taxon>
        <taxon>Viridiplantae</taxon>
        <taxon>Streptophyta</taxon>
        <taxon>Embryophyta</taxon>
        <taxon>Tracheophyta</taxon>
        <taxon>Spermatophyta</taxon>
        <taxon>Magnoliopsida</taxon>
        <taxon>Liliopsida</taxon>
        <taxon>Acoraceae</taxon>
        <taxon>Acorus</taxon>
    </lineage>
</organism>
<comment type="subcellular location">
    <subcellularLocation>
        <location evidence="1">Plastid</location>
        <location evidence="1">Chloroplast</location>
    </subcellularLocation>
</comment>
<dbReference type="Gene3D" id="3.30.110.60">
    <property type="entry name" value="YhbY-like"/>
    <property type="match status" value="2"/>
</dbReference>
<feature type="compositionally biased region" description="Low complexity" evidence="11">
    <location>
        <begin position="78"/>
        <end position="87"/>
    </location>
</feature>
<dbReference type="SMART" id="SM01103">
    <property type="entry name" value="CRS1_YhbY"/>
    <property type="match status" value="2"/>
</dbReference>
<keyword evidence="2" id="KW-0150">Chloroplast</keyword>